<keyword evidence="2" id="KW-1185">Reference proteome</keyword>
<comment type="caution">
    <text evidence="1">The sequence shown here is derived from an EMBL/GenBank/DDBJ whole genome shotgun (WGS) entry which is preliminary data.</text>
</comment>
<gene>
    <name evidence="1" type="ORF">R1flu_000529</name>
</gene>
<reference evidence="1 2" key="1">
    <citation type="submission" date="2024-09" db="EMBL/GenBank/DDBJ databases">
        <title>Chromosome-scale assembly of Riccia fluitans.</title>
        <authorList>
            <person name="Paukszto L."/>
            <person name="Sawicki J."/>
            <person name="Karawczyk K."/>
            <person name="Piernik-Szablinska J."/>
            <person name="Szczecinska M."/>
            <person name="Mazdziarz M."/>
        </authorList>
    </citation>
    <scope>NUCLEOTIDE SEQUENCE [LARGE SCALE GENOMIC DNA]</scope>
    <source>
        <strain evidence="1">Rf_01</strain>
        <tissue evidence="1">Aerial parts of the thallus</tissue>
    </source>
</reference>
<dbReference type="Proteomes" id="UP001605036">
    <property type="component" value="Unassembled WGS sequence"/>
</dbReference>
<evidence type="ECO:0008006" key="3">
    <source>
        <dbReference type="Google" id="ProtNLM"/>
    </source>
</evidence>
<evidence type="ECO:0000313" key="2">
    <source>
        <dbReference type="Proteomes" id="UP001605036"/>
    </source>
</evidence>
<dbReference type="AlphaFoldDB" id="A0ABD1Y0P2"/>
<organism evidence="1 2">
    <name type="scientific">Riccia fluitans</name>
    <dbReference type="NCBI Taxonomy" id="41844"/>
    <lineage>
        <taxon>Eukaryota</taxon>
        <taxon>Viridiplantae</taxon>
        <taxon>Streptophyta</taxon>
        <taxon>Embryophyta</taxon>
        <taxon>Marchantiophyta</taxon>
        <taxon>Marchantiopsida</taxon>
        <taxon>Marchantiidae</taxon>
        <taxon>Marchantiales</taxon>
        <taxon>Ricciaceae</taxon>
        <taxon>Riccia</taxon>
    </lineage>
</organism>
<proteinExistence type="predicted"/>
<accession>A0ABD1Y0P2</accession>
<evidence type="ECO:0000313" key="1">
    <source>
        <dbReference type="EMBL" id="KAL2620324.1"/>
    </source>
</evidence>
<sequence length="100" mass="10922">MSGLISFLAGVVSGRATVRFPFFPQALTTAAWATRLLPLPSLMNSPEHVSLLVATGTIRINLPRFRTIKRGSKQHGTVVLDDFHQGRSPTHHDNGFVCTP</sequence>
<protein>
    <recommendedName>
        <fullName evidence="3">Secreted protein</fullName>
    </recommendedName>
</protein>
<dbReference type="EMBL" id="JBHFFA010000006">
    <property type="protein sequence ID" value="KAL2620324.1"/>
    <property type="molecule type" value="Genomic_DNA"/>
</dbReference>
<name>A0ABD1Y0P2_9MARC</name>